<evidence type="ECO:0000256" key="2">
    <source>
        <dbReference type="ARBA" id="ARBA00009530"/>
    </source>
</evidence>
<proteinExistence type="inferred from homology"/>
<dbReference type="PROSITE" id="PS01309">
    <property type="entry name" value="UPF0057"/>
    <property type="match status" value="1"/>
</dbReference>
<dbReference type="AlphaFoldDB" id="A0A9I9EIC4"/>
<keyword evidence="3 6" id="KW-0812">Transmembrane</keyword>
<dbReference type="EnsemblPlants" id="MELO3C034208.2.1">
    <property type="protein sequence ID" value="MELO3C034208.2.1"/>
    <property type="gene ID" value="MELO3C034208.2"/>
</dbReference>
<dbReference type="InterPro" id="IPR000612">
    <property type="entry name" value="PMP3"/>
</dbReference>
<evidence type="ECO:0000256" key="5">
    <source>
        <dbReference type="ARBA" id="ARBA00023136"/>
    </source>
</evidence>
<evidence type="ECO:0000256" key="4">
    <source>
        <dbReference type="ARBA" id="ARBA00022989"/>
    </source>
</evidence>
<dbReference type="GO" id="GO:0016020">
    <property type="term" value="C:membrane"/>
    <property type="evidence" value="ECO:0007669"/>
    <property type="project" value="UniProtKB-SubCell"/>
</dbReference>
<reference evidence="7" key="1">
    <citation type="submission" date="2023-03" db="UniProtKB">
        <authorList>
            <consortium name="EnsemblPlants"/>
        </authorList>
    </citation>
    <scope>IDENTIFICATION</scope>
</reference>
<accession>A0A9I9EIC4</accession>
<evidence type="ECO:0000313" key="7">
    <source>
        <dbReference type="EnsemblPlants" id="MELO3C034208.2.1"/>
    </source>
</evidence>
<dbReference type="Gramene" id="MELO3C034208.2.1">
    <property type="protein sequence ID" value="MELO3C034208.2.1"/>
    <property type="gene ID" value="MELO3C034208.2"/>
</dbReference>
<comment type="similarity">
    <text evidence="2">Belongs to the UPF0057 (PMP3) family.</text>
</comment>
<feature type="transmembrane region" description="Helical" evidence="6">
    <location>
        <begin position="6"/>
        <end position="26"/>
    </location>
</feature>
<keyword evidence="5 6" id="KW-0472">Membrane</keyword>
<evidence type="ECO:0000256" key="6">
    <source>
        <dbReference type="SAM" id="Phobius"/>
    </source>
</evidence>
<evidence type="ECO:0000256" key="3">
    <source>
        <dbReference type="ARBA" id="ARBA00022692"/>
    </source>
</evidence>
<dbReference type="Pfam" id="PF01679">
    <property type="entry name" value="Pmp3"/>
    <property type="match status" value="1"/>
</dbReference>
<name>A0A9I9EIC4_CUCME</name>
<evidence type="ECO:0000256" key="1">
    <source>
        <dbReference type="ARBA" id="ARBA00004370"/>
    </source>
</evidence>
<organism evidence="7">
    <name type="scientific">Cucumis melo</name>
    <name type="common">Muskmelon</name>
    <dbReference type="NCBI Taxonomy" id="3656"/>
    <lineage>
        <taxon>Eukaryota</taxon>
        <taxon>Viridiplantae</taxon>
        <taxon>Streptophyta</taxon>
        <taxon>Embryophyta</taxon>
        <taxon>Tracheophyta</taxon>
        <taxon>Spermatophyta</taxon>
        <taxon>Magnoliopsida</taxon>
        <taxon>eudicotyledons</taxon>
        <taxon>Gunneridae</taxon>
        <taxon>Pentapetalae</taxon>
        <taxon>rosids</taxon>
        <taxon>fabids</taxon>
        <taxon>Cucurbitales</taxon>
        <taxon>Cucurbitaceae</taxon>
        <taxon>Benincaseae</taxon>
        <taxon>Cucumis</taxon>
    </lineage>
</organism>
<protein>
    <submittedName>
        <fullName evidence="7">Uncharacterized protein</fullName>
    </submittedName>
</protein>
<comment type="subcellular location">
    <subcellularLocation>
        <location evidence="1">Membrane</location>
    </subcellularLocation>
</comment>
<sequence>MGSETFVEIILAILLPPLGVFLRYGCGQEETIKIKEKTKVVSSCSSQSISYGSIAYQIPGKQLQLQHLIDD</sequence>
<keyword evidence="4 6" id="KW-1133">Transmembrane helix</keyword>